<dbReference type="AlphaFoldDB" id="A0A4R3J9Q6"/>
<name>A0A4R3J9Q6_9PROT</name>
<organism evidence="2 3">
    <name type="scientific">Varunaivibrio sulfuroxidans</name>
    <dbReference type="NCBI Taxonomy" id="1773489"/>
    <lineage>
        <taxon>Bacteria</taxon>
        <taxon>Pseudomonadati</taxon>
        <taxon>Pseudomonadota</taxon>
        <taxon>Alphaproteobacteria</taxon>
        <taxon>Rhodospirillales</taxon>
        <taxon>Magnetovibrionaceae</taxon>
        <taxon>Varunaivibrio</taxon>
    </lineage>
</organism>
<dbReference type="RefSeq" id="WP_132939402.1">
    <property type="nucleotide sequence ID" value="NZ_CP119676.1"/>
</dbReference>
<sequence length="97" mass="10628">MTKKEETGWAWFATTAQDADTPPFGDDAYGKCRDETAKAFARCLSTPDGEKVMAHLSAVTLDRALSPLAADSVLRHLEGQRQLVAHIKALMRRGRGL</sequence>
<evidence type="ECO:0000259" key="1">
    <source>
        <dbReference type="Pfam" id="PF25181"/>
    </source>
</evidence>
<reference evidence="2 3" key="1">
    <citation type="submission" date="2019-03" db="EMBL/GenBank/DDBJ databases">
        <title>Genomic Encyclopedia of Type Strains, Phase IV (KMG-IV): sequencing the most valuable type-strain genomes for metagenomic binning, comparative biology and taxonomic classification.</title>
        <authorList>
            <person name="Goeker M."/>
        </authorList>
    </citation>
    <scope>NUCLEOTIDE SEQUENCE [LARGE SCALE GENOMIC DNA]</scope>
    <source>
        <strain evidence="2 3">DSM 101688</strain>
    </source>
</reference>
<gene>
    <name evidence="2" type="ORF">EDD55_107102</name>
</gene>
<keyword evidence="3" id="KW-1185">Reference proteome</keyword>
<protein>
    <recommendedName>
        <fullName evidence="1">Bbp19-like phage domain-containing protein</fullName>
    </recommendedName>
</protein>
<proteinExistence type="predicted"/>
<evidence type="ECO:0000313" key="3">
    <source>
        <dbReference type="Proteomes" id="UP000295304"/>
    </source>
</evidence>
<accession>A0A4R3J9Q6</accession>
<dbReference type="EMBL" id="SLZW01000007">
    <property type="protein sequence ID" value="TCS61693.1"/>
    <property type="molecule type" value="Genomic_DNA"/>
</dbReference>
<feature type="domain" description="Bbp19-like phage" evidence="1">
    <location>
        <begin position="40"/>
        <end position="91"/>
    </location>
</feature>
<evidence type="ECO:0000313" key="2">
    <source>
        <dbReference type="EMBL" id="TCS61693.1"/>
    </source>
</evidence>
<dbReference type="InterPro" id="IPR057447">
    <property type="entry name" value="Bbp19-like_phage"/>
</dbReference>
<comment type="caution">
    <text evidence="2">The sequence shown here is derived from an EMBL/GenBank/DDBJ whole genome shotgun (WGS) entry which is preliminary data.</text>
</comment>
<dbReference type="OrthoDB" id="8450036at2"/>
<dbReference type="Pfam" id="PF25181">
    <property type="entry name" value="Phage_Bbp19"/>
    <property type="match status" value="1"/>
</dbReference>
<dbReference type="Proteomes" id="UP000295304">
    <property type="component" value="Unassembled WGS sequence"/>
</dbReference>